<dbReference type="PATRIC" id="fig|34073.19.peg.3519"/>
<proteinExistence type="predicted"/>
<dbReference type="PROSITE" id="PS51257">
    <property type="entry name" value="PROKAR_LIPOPROTEIN"/>
    <property type="match status" value="1"/>
</dbReference>
<gene>
    <name evidence="1" type="ORF">VPARA_34310</name>
</gene>
<sequence length="243" mass="26089">MKPVDHTLPSRRVLLALALIAGTLVLGACGSRPATVAELPAVARIMVIPVAPIKKLHTENKGIPLGVLWQSIADRVKGSEFNERMEAVRNDMGPKMTAALVAQLNAQGYQAQALEGVSRPAASPDNIDYGMLPTSEPVLHVYFNEVGMYSARFSTDYVPRVNLSAYLMTAKDGDTVYSETIYYGADASGDSSGSVPANARDRWGSFGELVAQPQEVARSYDEAVTALANRIAKNIRANTAPPR</sequence>
<comment type="caution">
    <text evidence="1">The sequence shown here is derived from an EMBL/GenBank/DDBJ whole genome shotgun (WGS) entry which is preliminary data.</text>
</comment>
<evidence type="ECO:0008006" key="3">
    <source>
        <dbReference type="Google" id="ProtNLM"/>
    </source>
</evidence>
<accession>A0A0H2M3V1</accession>
<organism evidence="1 2">
    <name type="scientific">Variovorax paradoxus</name>
    <dbReference type="NCBI Taxonomy" id="34073"/>
    <lineage>
        <taxon>Bacteria</taxon>
        <taxon>Pseudomonadati</taxon>
        <taxon>Pseudomonadota</taxon>
        <taxon>Betaproteobacteria</taxon>
        <taxon>Burkholderiales</taxon>
        <taxon>Comamonadaceae</taxon>
        <taxon>Variovorax</taxon>
    </lineage>
</organism>
<dbReference type="InterPro" id="IPR006311">
    <property type="entry name" value="TAT_signal"/>
</dbReference>
<dbReference type="AlphaFoldDB" id="A0A0H2M3V1"/>
<dbReference type="RefSeq" id="WP_230558893.1">
    <property type="nucleotide sequence ID" value="NZ_JZWI01000017.1"/>
</dbReference>
<dbReference type="PROSITE" id="PS51318">
    <property type="entry name" value="TAT"/>
    <property type="match status" value="1"/>
</dbReference>
<dbReference type="EMBL" id="JZWI01000017">
    <property type="protein sequence ID" value="KLN55407.1"/>
    <property type="molecule type" value="Genomic_DNA"/>
</dbReference>
<evidence type="ECO:0000313" key="2">
    <source>
        <dbReference type="Proteomes" id="UP000035170"/>
    </source>
</evidence>
<keyword evidence="2" id="KW-1185">Reference proteome</keyword>
<evidence type="ECO:0000313" key="1">
    <source>
        <dbReference type="EMBL" id="KLN55407.1"/>
    </source>
</evidence>
<name>A0A0H2M3V1_VARPD</name>
<reference evidence="1 2" key="1">
    <citation type="submission" date="2015-03" db="EMBL/GenBank/DDBJ databases">
        <title>Genome sequence of Variovorax paradoxus TBEA6.</title>
        <authorList>
            <person name="Poehlein A."/>
            <person name="Schuldes J."/>
            <person name="Wuebbeler J.H."/>
            <person name="Hiessl S."/>
            <person name="Steinbuechel A."/>
            <person name="Daniel R."/>
        </authorList>
    </citation>
    <scope>NUCLEOTIDE SEQUENCE [LARGE SCALE GENOMIC DNA]</scope>
    <source>
        <strain evidence="1 2">TBEA6</strain>
    </source>
</reference>
<dbReference type="Proteomes" id="UP000035170">
    <property type="component" value="Unassembled WGS sequence"/>
</dbReference>
<protein>
    <recommendedName>
        <fullName evidence="3">Lipoprotein</fullName>
    </recommendedName>
</protein>